<evidence type="ECO:0000256" key="2">
    <source>
        <dbReference type="SAM" id="MobiDB-lite"/>
    </source>
</evidence>
<dbReference type="GO" id="GO:0003730">
    <property type="term" value="F:mRNA 3'-UTR binding"/>
    <property type="evidence" value="ECO:0007669"/>
    <property type="project" value="TreeGrafter"/>
</dbReference>
<proteinExistence type="predicted"/>
<dbReference type="Pfam" id="PF08240">
    <property type="entry name" value="ADH_N"/>
    <property type="match status" value="1"/>
</dbReference>
<dbReference type="CDD" id="cd08253">
    <property type="entry name" value="zeta_crystallin"/>
    <property type="match status" value="1"/>
</dbReference>
<dbReference type="InterPro" id="IPR020843">
    <property type="entry name" value="ER"/>
</dbReference>
<evidence type="ECO:0000313" key="5">
    <source>
        <dbReference type="Proteomes" id="UP000299211"/>
    </source>
</evidence>
<dbReference type="SMART" id="SM00829">
    <property type="entry name" value="PKS_ER"/>
    <property type="match status" value="1"/>
</dbReference>
<dbReference type="InterPro" id="IPR011032">
    <property type="entry name" value="GroES-like_sf"/>
</dbReference>
<dbReference type="PANTHER" id="PTHR44154">
    <property type="entry name" value="QUINONE OXIDOREDUCTASE"/>
    <property type="match status" value="1"/>
</dbReference>
<dbReference type="Gene3D" id="3.40.50.720">
    <property type="entry name" value="NAD(P)-binding Rossmann-like Domain"/>
    <property type="match status" value="1"/>
</dbReference>
<dbReference type="InterPro" id="IPR013149">
    <property type="entry name" value="ADH-like_C"/>
</dbReference>
<comment type="caution">
    <text evidence="4">The sequence shown here is derived from an EMBL/GenBank/DDBJ whole genome shotgun (WGS) entry which is preliminary data.</text>
</comment>
<dbReference type="GO" id="GO:0005829">
    <property type="term" value="C:cytosol"/>
    <property type="evidence" value="ECO:0007669"/>
    <property type="project" value="TreeGrafter"/>
</dbReference>
<dbReference type="InterPro" id="IPR036291">
    <property type="entry name" value="NAD(P)-bd_dom_sf"/>
</dbReference>
<feature type="domain" description="Enoyl reductase (ER)" evidence="3">
    <location>
        <begin position="10"/>
        <end position="323"/>
    </location>
</feature>
<dbReference type="FunFam" id="3.40.50.720:FF:000244">
    <property type="entry name" value="quinone oxidoreductase"/>
    <property type="match status" value="1"/>
</dbReference>
<dbReference type="Proteomes" id="UP000299211">
    <property type="component" value="Unassembled WGS sequence"/>
</dbReference>
<sequence>MYGIQASEFGSEDVLAYTELAAPQPRAGQARVRMHAAGVNPADTYIRSGTYEFFRPDLPYTPGFDGAGVVDQVGAGVDTVKPGDRVFVAALGTPGCTGTYAELAVADAAAVRPLPSSLSFAQGAAIGVPCVTAWRALFQRARLQPGETVFIHGASGGVGLHATQLAHAAGAVVIGSASTPAGADLVRTAGAAHVLDHGSAGYLDELTRITDGRGPSVIIEMAAHLNLERDLTVLATAGRVVIVGSRGSLDFTPRLAMVKEATILGLALWNATPAETADALTGVAARLHEGSLVPVVGNTLPLREAAAAHRQVLEHGTRGKLVLIPNDAGLDRPPPHVLLTGTGQLMLLPKGEFHGRPRHNRRVATQRAGSHHPGPADAPSQLHARQSDRRQAVPLRPDPLRRRGPGGDRQARR</sequence>
<feature type="compositionally biased region" description="Basic and acidic residues" evidence="2">
    <location>
        <begin position="398"/>
        <end position="413"/>
    </location>
</feature>
<dbReference type="SUPFAM" id="SSF51735">
    <property type="entry name" value="NAD(P)-binding Rossmann-fold domains"/>
    <property type="match status" value="1"/>
</dbReference>
<gene>
    <name evidence="4" type="ORF">SAV31267_007080</name>
</gene>
<evidence type="ECO:0000259" key="3">
    <source>
        <dbReference type="SMART" id="SM00829"/>
    </source>
</evidence>
<dbReference type="GO" id="GO:0003960">
    <property type="term" value="F:quinone reductase (NADPH) activity"/>
    <property type="evidence" value="ECO:0007669"/>
    <property type="project" value="TreeGrafter"/>
</dbReference>
<keyword evidence="1" id="KW-0521">NADP</keyword>
<protein>
    <submittedName>
        <fullName evidence="4">Oxidoreductase</fullName>
    </submittedName>
</protein>
<organism evidence="4 5">
    <name type="scientific">Streptomyces avermitilis</name>
    <dbReference type="NCBI Taxonomy" id="33903"/>
    <lineage>
        <taxon>Bacteria</taxon>
        <taxon>Bacillati</taxon>
        <taxon>Actinomycetota</taxon>
        <taxon>Actinomycetes</taxon>
        <taxon>Kitasatosporales</taxon>
        <taxon>Streptomycetaceae</taxon>
        <taxon>Streptomyces</taxon>
    </lineage>
</organism>
<dbReference type="InterPro" id="IPR051603">
    <property type="entry name" value="Zinc-ADH_QOR/CCCR"/>
</dbReference>
<name>A0A4D4MGQ4_STRAX</name>
<accession>A0A4D4MGQ4</accession>
<dbReference type="GO" id="GO:0070402">
    <property type="term" value="F:NADPH binding"/>
    <property type="evidence" value="ECO:0007669"/>
    <property type="project" value="TreeGrafter"/>
</dbReference>
<dbReference type="Gene3D" id="3.90.180.10">
    <property type="entry name" value="Medium-chain alcohol dehydrogenases, catalytic domain"/>
    <property type="match status" value="1"/>
</dbReference>
<dbReference type="EMBL" id="BJHY01000001">
    <property type="protein sequence ID" value="GDY71223.1"/>
    <property type="molecule type" value="Genomic_DNA"/>
</dbReference>
<dbReference type="SUPFAM" id="SSF50129">
    <property type="entry name" value="GroES-like"/>
    <property type="match status" value="1"/>
</dbReference>
<dbReference type="Pfam" id="PF00107">
    <property type="entry name" value="ADH_zinc_N"/>
    <property type="match status" value="1"/>
</dbReference>
<dbReference type="PANTHER" id="PTHR44154:SF1">
    <property type="entry name" value="QUINONE OXIDOREDUCTASE"/>
    <property type="match status" value="1"/>
</dbReference>
<dbReference type="AlphaFoldDB" id="A0A4D4MGQ4"/>
<evidence type="ECO:0000313" key="4">
    <source>
        <dbReference type="EMBL" id="GDY71223.1"/>
    </source>
</evidence>
<reference evidence="4 5" key="1">
    <citation type="submission" date="2019-04" db="EMBL/GenBank/DDBJ databases">
        <title>Draft genome sequences of Streptomyces avermitilis ATCC 31267.</title>
        <authorList>
            <person name="Komaki H."/>
            <person name="Tamura T."/>
            <person name="Hosoyama A."/>
        </authorList>
    </citation>
    <scope>NUCLEOTIDE SEQUENCE [LARGE SCALE GENOMIC DNA]</scope>
    <source>
        <strain evidence="4 5">ATCC 31267</strain>
    </source>
</reference>
<evidence type="ECO:0000256" key="1">
    <source>
        <dbReference type="ARBA" id="ARBA00022857"/>
    </source>
</evidence>
<feature type="region of interest" description="Disordered" evidence="2">
    <location>
        <begin position="362"/>
        <end position="413"/>
    </location>
</feature>
<dbReference type="InterPro" id="IPR013154">
    <property type="entry name" value="ADH-like_N"/>
</dbReference>